<reference evidence="5 7" key="2">
    <citation type="submission" date="2019-01" db="EMBL/GenBank/DDBJ databases">
        <title>The genome sequence of Lactobacillus crispatus L49.</title>
        <authorList>
            <person name="Zhong J."/>
            <person name="Zhang J."/>
        </authorList>
    </citation>
    <scope>NUCLEOTIDE SEQUENCE [LARGE SCALE GENOMIC DNA]</scope>
    <source>
        <strain evidence="5 7">L49</strain>
    </source>
</reference>
<keyword evidence="10" id="KW-1185">Reference proteome</keyword>
<reference evidence="3" key="4">
    <citation type="submission" date="2023-05" db="EMBL/GenBank/DDBJ databases">
        <title>Cataloging the Phylogenetic Diversity of Human Bladder Bacteria.</title>
        <authorList>
            <person name="Du J."/>
        </authorList>
    </citation>
    <scope>NUCLEOTIDE SEQUENCE</scope>
    <source>
        <strain evidence="3">UMB9226</strain>
    </source>
</reference>
<keyword evidence="1" id="KW-0812">Transmembrane</keyword>
<dbReference type="AlphaFoldDB" id="A0A135Z2I3"/>
<dbReference type="EMBL" id="NKLP01000191">
    <property type="protein sequence ID" value="TDN29611.1"/>
    <property type="molecule type" value="Genomic_DNA"/>
</dbReference>
<dbReference type="Proteomes" id="UP001434419">
    <property type="component" value="Unassembled WGS sequence"/>
</dbReference>
<protein>
    <submittedName>
        <fullName evidence="5">Uncharacterized protein</fullName>
    </submittedName>
</protein>
<reference evidence="6 8" key="1">
    <citation type="submission" date="2017-06" db="EMBL/GenBank/DDBJ databases">
        <authorList>
            <person name="Swanenburg J."/>
            <person name="Kort R."/>
        </authorList>
    </citation>
    <scope>NUCLEOTIDE SEQUENCE [LARGE SCALE GENOMIC DNA]</scope>
    <source>
        <strain evidence="6 8">RL05</strain>
    </source>
</reference>
<keyword evidence="1" id="KW-0472">Membrane</keyword>
<evidence type="ECO:0000313" key="8">
    <source>
        <dbReference type="Proteomes" id="UP000295195"/>
    </source>
</evidence>
<organism evidence="5 7">
    <name type="scientific">Lactobacillus crispatus</name>
    <dbReference type="NCBI Taxonomy" id="47770"/>
    <lineage>
        <taxon>Bacteria</taxon>
        <taxon>Bacillati</taxon>
        <taxon>Bacillota</taxon>
        <taxon>Bacilli</taxon>
        <taxon>Lactobacillales</taxon>
        <taxon>Lactobacillaceae</taxon>
        <taxon>Lactobacillus</taxon>
    </lineage>
</organism>
<evidence type="ECO:0000313" key="2">
    <source>
        <dbReference type="EMBL" id="KAB1977385.1"/>
    </source>
</evidence>
<dbReference type="Proteomes" id="UP000295195">
    <property type="component" value="Unassembled WGS sequence"/>
</dbReference>
<keyword evidence="1" id="KW-1133">Transmembrane helix</keyword>
<accession>A0A135Z2I3</accession>
<feature type="transmembrane region" description="Helical" evidence="1">
    <location>
        <begin position="7"/>
        <end position="24"/>
    </location>
</feature>
<dbReference type="Proteomes" id="UP000289808">
    <property type="component" value="Unassembled WGS sequence"/>
</dbReference>
<evidence type="ECO:0000313" key="4">
    <source>
        <dbReference type="EMBL" id="MES5150319.1"/>
    </source>
</evidence>
<name>A0A135Z2I3_9LACO</name>
<reference evidence="4" key="5">
    <citation type="submission" date="2024-06" db="EMBL/GenBank/DDBJ databases">
        <title>Vaginal Lactobacillus fatty acid response mechanisms reveal a metabolite-targeted strategy for bacterial vaginosis treatment.</title>
        <authorList>
            <person name="Zhu M."/>
            <person name="Blainey P.C."/>
            <person name="Bloom S.M."/>
            <person name="Kwon D.S."/>
        </authorList>
    </citation>
    <scope>NUCLEOTIDE SEQUENCE</scope>
    <source>
        <strain evidence="4">194_F1_1</strain>
    </source>
</reference>
<dbReference type="EMBL" id="JASOGN010000051">
    <property type="protein sequence ID" value="MDK6503451.1"/>
    <property type="molecule type" value="Genomic_DNA"/>
</dbReference>
<proteinExistence type="predicted"/>
<dbReference type="Proteomes" id="UP000430323">
    <property type="component" value="Unassembled WGS sequence"/>
</dbReference>
<reference evidence="2 9" key="3">
    <citation type="submission" date="2019-09" db="EMBL/GenBank/DDBJ databases">
        <title>Investigation of probiotic properties of different lactic acid bacteria.</title>
        <authorList>
            <person name="Jaomanjaka F."/>
            <person name="Blanc P."/>
        </authorList>
    </citation>
    <scope>NUCLEOTIDE SEQUENCE [LARGE SCALE GENOMIC DNA]</scope>
    <source>
        <strain evidence="2 9">BIO6272</strain>
    </source>
</reference>
<evidence type="ECO:0000256" key="1">
    <source>
        <dbReference type="SAM" id="Phobius"/>
    </source>
</evidence>
<dbReference type="EMBL" id="WBOB01000011">
    <property type="protein sequence ID" value="KAB1977385.1"/>
    <property type="molecule type" value="Genomic_DNA"/>
</dbReference>
<dbReference type="EMBL" id="SCLX01000023">
    <property type="protein sequence ID" value="RXF57836.1"/>
    <property type="molecule type" value="Genomic_DNA"/>
</dbReference>
<dbReference type="EMBL" id="JBETVU010000012">
    <property type="protein sequence ID" value="MES5150319.1"/>
    <property type="molecule type" value="Genomic_DNA"/>
</dbReference>
<dbReference type="Proteomes" id="UP001230300">
    <property type="component" value="Unassembled WGS sequence"/>
</dbReference>
<evidence type="ECO:0000313" key="9">
    <source>
        <dbReference type="Proteomes" id="UP000430323"/>
    </source>
</evidence>
<evidence type="ECO:0000313" key="6">
    <source>
        <dbReference type="EMBL" id="TDN29611.1"/>
    </source>
</evidence>
<gene>
    <name evidence="4" type="ORF">ABVC42_10460</name>
    <name evidence="6" type="ORF">CEE75_10400</name>
    <name evidence="5" type="ORF">ERD32_05160</name>
    <name evidence="2" type="ORF">F8251_03650</name>
    <name evidence="3" type="ORF">QP235_09785</name>
</gene>
<evidence type="ECO:0000313" key="7">
    <source>
        <dbReference type="Proteomes" id="UP000289808"/>
    </source>
</evidence>
<evidence type="ECO:0000313" key="10">
    <source>
        <dbReference type="Proteomes" id="UP001434419"/>
    </source>
</evidence>
<dbReference type="RefSeq" id="WP_005720737.1">
    <property type="nucleotide sequence ID" value="NZ_CAZZQD010000001.1"/>
</dbReference>
<comment type="caution">
    <text evidence="5">The sequence shown here is derived from an EMBL/GenBank/DDBJ whole genome shotgun (WGS) entry which is preliminary data.</text>
</comment>
<sequence length="171" mass="19294">MKKKATIITVVVVVVLAVGGWLFYRNQQTIPEQFANKNLTTYDPHQTDSVMENHLGMLVNIALGKNSGQIDASSPVFKTDASGTYKYIKPNTAAAKAIYKVYGHNSYDPKDYNNKINSEKLGRVRVTMEGKNSWTLHSKKLTLKFHKTSDGHWATSDGTIWFVSKRDRKLK</sequence>
<evidence type="ECO:0000313" key="5">
    <source>
        <dbReference type="EMBL" id="RXF57836.1"/>
    </source>
</evidence>
<evidence type="ECO:0000313" key="3">
    <source>
        <dbReference type="EMBL" id="MDK6503451.1"/>
    </source>
</evidence>